<dbReference type="Pfam" id="PF13432">
    <property type="entry name" value="TPR_16"/>
    <property type="match status" value="1"/>
</dbReference>
<dbReference type="SUPFAM" id="SSF48452">
    <property type="entry name" value="TPR-like"/>
    <property type="match status" value="1"/>
</dbReference>
<dbReference type="Pfam" id="PF14559">
    <property type="entry name" value="TPR_19"/>
    <property type="match status" value="1"/>
</dbReference>
<dbReference type="Gene3D" id="1.25.40.10">
    <property type="entry name" value="Tetratricopeptide repeat domain"/>
    <property type="match status" value="3"/>
</dbReference>
<evidence type="ECO:0000256" key="3">
    <source>
        <dbReference type="PROSITE-ProRule" id="PRU00339"/>
    </source>
</evidence>
<feature type="region of interest" description="Disordered" evidence="4">
    <location>
        <begin position="659"/>
        <end position="711"/>
    </location>
</feature>
<protein>
    <submittedName>
        <fullName evidence="6">Tetratricopeptide repeat protein</fullName>
    </submittedName>
</protein>
<organism evidence="6 7">
    <name type="scientific">Candidatus Korobacter versatilis</name>
    <dbReference type="NCBI Taxonomy" id="658062"/>
    <lineage>
        <taxon>Bacteria</taxon>
        <taxon>Pseudomonadati</taxon>
        <taxon>Acidobacteriota</taxon>
        <taxon>Terriglobia</taxon>
        <taxon>Terriglobales</taxon>
        <taxon>Candidatus Korobacteraceae</taxon>
        <taxon>Candidatus Korobacter</taxon>
    </lineage>
</organism>
<keyword evidence="1" id="KW-0677">Repeat</keyword>
<evidence type="ECO:0000313" key="7">
    <source>
        <dbReference type="Proteomes" id="UP000779809"/>
    </source>
</evidence>
<evidence type="ECO:0000256" key="1">
    <source>
        <dbReference type="ARBA" id="ARBA00022737"/>
    </source>
</evidence>
<dbReference type="InterPro" id="IPR051685">
    <property type="entry name" value="Ycf3/AcsC/BcsC/TPR_MFPF"/>
</dbReference>
<dbReference type="InterPro" id="IPR011990">
    <property type="entry name" value="TPR-like_helical_dom_sf"/>
</dbReference>
<dbReference type="Proteomes" id="UP000779809">
    <property type="component" value="Unassembled WGS sequence"/>
</dbReference>
<dbReference type="AlphaFoldDB" id="A0A932ERX8"/>
<proteinExistence type="predicted"/>
<dbReference type="SMART" id="SM00028">
    <property type="entry name" value="TPR"/>
    <property type="match status" value="8"/>
</dbReference>
<feature type="chain" id="PRO_5038002633" evidence="5">
    <location>
        <begin position="25"/>
        <end position="1235"/>
    </location>
</feature>
<comment type="caution">
    <text evidence="6">The sequence shown here is derived from an EMBL/GenBank/DDBJ whole genome shotgun (WGS) entry which is preliminary data.</text>
</comment>
<feature type="repeat" description="TPR" evidence="3">
    <location>
        <begin position="756"/>
        <end position="789"/>
    </location>
</feature>
<evidence type="ECO:0000256" key="4">
    <source>
        <dbReference type="SAM" id="MobiDB-lite"/>
    </source>
</evidence>
<gene>
    <name evidence="6" type="ORF">HYX28_11165</name>
</gene>
<dbReference type="SUPFAM" id="SSF81901">
    <property type="entry name" value="HCP-like"/>
    <property type="match status" value="1"/>
</dbReference>
<evidence type="ECO:0000313" key="6">
    <source>
        <dbReference type="EMBL" id="MBI2679330.1"/>
    </source>
</evidence>
<accession>A0A932ERX8</accession>
<dbReference type="PANTHER" id="PTHR44943:SF8">
    <property type="entry name" value="TPR REPEAT-CONTAINING PROTEIN MJ0263"/>
    <property type="match status" value="1"/>
</dbReference>
<feature type="region of interest" description="Disordered" evidence="4">
    <location>
        <begin position="294"/>
        <end position="319"/>
    </location>
</feature>
<dbReference type="InterPro" id="IPR019734">
    <property type="entry name" value="TPR_rpt"/>
</dbReference>
<dbReference type="PANTHER" id="PTHR44943">
    <property type="entry name" value="CELLULOSE SYNTHASE OPERON PROTEIN C"/>
    <property type="match status" value="1"/>
</dbReference>
<evidence type="ECO:0000256" key="5">
    <source>
        <dbReference type="SAM" id="SignalP"/>
    </source>
</evidence>
<dbReference type="EMBL" id="JACPNR010000014">
    <property type="protein sequence ID" value="MBI2679330.1"/>
    <property type="molecule type" value="Genomic_DNA"/>
</dbReference>
<feature type="compositionally biased region" description="Low complexity" evidence="4">
    <location>
        <begin position="299"/>
        <end position="319"/>
    </location>
</feature>
<evidence type="ECO:0000256" key="2">
    <source>
        <dbReference type="ARBA" id="ARBA00022803"/>
    </source>
</evidence>
<keyword evidence="2 3" id="KW-0802">TPR repeat</keyword>
<keyword evidence="5" id="KW-0732">Signal</keyword>
<reference evidence="6" key="1">
    <citation type="submission" date="2020-07" db="EMBL/GenBank/DDBJ databases">
        <title>Huge and variable diversity of episymbiotic CPR bacteria and DPANN archaea in groundwater ecosystems.</title>
        <authorList>
            <person name="He C.Y."/>
            <person name="Keren R."/>
            <person name="Whittaker M."/>
            <person name="Farag I.F."/>
            <person name="Doudna J."/>
            <person name="Cate J.H.D."/>
            <person name="Banfield J.F."/>
        </authorList>
    </citation>
    <scope>NUCLEOTIDE SEQUENCE</scope>
    <source>
        <strain evidence="6">NC_groundwater_580_Pr5_B-0.1um_64_19</strain>
    </source>
</reference>
<feature type="signal peptide" evidence="5">
    <location>
        <begin position="1"/>
        <end position="24"/>
    </location>
</feature>
<dbReference type="PROSITE" id="PS50005">
    <property type="entry name" value="TPR"/>
    <property type="match status" value="1"/>
</dbReference>
<sequence length="1235" mass="135705">MQNQLLRTLVLLLYVLSVVAPVVAAPAGGKAGDKANVEELLRKADQAALEGKLNVARAGYERAMAAGADLTTDYTRASNLGMIYMNGSPRDFKKAARWLEIAWKMRPTADDTRLALAQALSWSGKHDAAIEHFRALVKKNPDTADYSSGLANTLYWSGKSDEAVAVYERYLERRPSNLPMRLEYARVLSFARKLPESTLQYQSVLQADPNNVQAQIGLAKIASWQDDFKGALDRYNKVLKRHPDLYDAIVGKAYTIYWMGGRDQEAVVLFQDALKRNPNDKEVRATLKEMGVKNDAGKKAAATEQAKAETPAVQAPKPAAAPAETATVLQPETFDSHQRPQARNVIAVMMEQAQAAADAQNYVEAIHLYHEILQREPRNTAAMLQIARVLSWSRNFQQSAHEYDQLLQIEPDNMQARLERARVLSWGENYEASVDEYNRVIKQAEVARAQPAPQPVVKPAVQPKPVEVAKPIEQPKPVEVAKPIEQPKPVEVANPVEQPKPVEVAKPIEQPKPVEVAKPIEQPKPVEVAKPVEQPKPVEVAKPVEQPKPVEVAKPIEQPKPVEVAKPVEQPKPVEVAKPIEQPKPVEVAKPIEQPKPVEVAKPIEQPKPVEVAKPIEQPKPVEVAKPIEQPKPVEVAKPIEQPKPVEVAKPIAQPKPVEVAKPIAQPKPVEVTKPTTPEQPTSVEVATTTTPEPQPEPVERAAPEVAPEPPATNIDVVQTRLELARVLAWSKRYGESLAQFNVILPPEQKPEAKDKPILIEKAKVLSYARNYEEAVKTYDVALALDPSDIDARLGKGQTLYWWGRLDQAANTLRPLMQVQALTPETKTTAAITLAGVEHSRGKNSAALSLLDTTGTTNGDAKDLRRDIREGTRPVLRVAFGWEDDQEVPATALVPPTPPTTVHRELRYSTSLAFNVTPDLRMTVANVVTHGTTSNPLIGQYGHSATSFETEALLDWRANSWLEMIVGAGAGGTGAGSACNFQTFTPATCETLFGSPMGDRTMQFVYDIHPIITKGGFRFEFAAGRHIADYTPLAITANVVRHRFDVNASYNWRNRINYGVEYWHSEFSVNSPQLQPALATNEFSTAGNGAALYVTPTWYRGEHLTIDGGVRWEIFGYDNGALAIAQAIGSGGFFAPSEYQRIAGTGRMVYEKDRFRLDIHGTFGPQRVTGFRALAPPPPAWGTTGSVGTEISGTFGKFRPFIAYDWFDTATAAGAGQTNGAYKSSSLLVGFAYRF</sequence>
<feature type="compositionally biased region" description="Low complexity" evidence="4">
    <location>
        <begin position="667"/>
        <end position="692"/>
    </location>
</feature>
<name>A0A932ERX8_9BACT</name>